<dbReference type="Proteomes" id="UP000199296">
    <property type="component" value="Unassembled WGS sequence"/>
</dbReference>
<dbReference type="SUPFAM" id="SSF53790">
    <property type="entry name" value="Tetrapyrrole methylase"/>
    <property type="match status" value="1"/>
</dbReference>
<dbReference type="RefSeq" id="WP_093366323.1">
    <property type="nucleotide sequence ID" value="NZ_FNCW01000004.1"/>
</dbReference>
<dbReference type="PANTHER" id="PTHR46111">
    <property type="entry name" value="RIBOSOMAL RNA SMALL SUBUNIT METHYLTRANSFERASE I"/>
    <property type="match status" value="1"/>
</dbReference>
<keyword evidence="2" id="KW-1185">Reference proteome</keyword>
<gene>
    <name evidence="1" type="ORF">SAMN04488027_10473</name>
</gene>
<dbReference type="PANTHER" id="PTHR46111:SF2">
    <property type="entry name" value="SAM-DEPENDENT METHYLTRANSFERASE"/>
    <property type="match status" value="1"/>
</dbReference>
<dbReference type="GO" id="GO:0008168">
    <property type="term" value="F:methyltransferase activity"/>
    <property type="evidence" value="ECO:0007669"/>
    <property type="project" value="UniProtKB-KW"/>
</dbReference>
<dbReference type="EMBL" id="FNCW01000004">
    <property type="protein sequence ID" value="SDG62121.1"/>
    <property type="molecule type" value="Genomic_DNA"/>
</dbReference>
<accession>A0A1G7VRA1</accession>
<dbReference type="PIRSF" id="PIRSF005917">
    <property type="entry name" value="MTase_YraL"/>
    <property type="match status" value="1"/>
</dbReference>
<keyword evidence="1" id="KW-0808">Transferase</keyword>
<dbReference type="Gene3D" id="3.40.1010.10">
    <property type="entry name" value="Cobalt-precorrin-4 Transmethylase, Domain 1"/>
    <property type="match status" value="1"/>
</dbReference>
<dbReference type="STRING" id="470826.SAMN04488027_10473"/>
<dbReference type="GO" id="GO:0032259">
    <property type="term" value="P:methylation"/>
    <property type="evidence" value="ECO:0007669"/>
    <property type="project" value="UniProtKB-KW"/>
</dbReference>
<dbReference type="InterPro" id="IPR014777">
    <property type="entry name" value="4pyrrole_Mease_sub1"/>
</dbReference>
<dbReference type="InterPro" id="IPR014776">
    <property type="entry name" value="4pyrrole_Mease_sub2"/>
</dbReference>
<proteinExistence type="predicted"/>
<dbReference type="AlphaFoldDB" id="A0A1G7VRA1"/>
<dbReference type="Gene3D" id="3.30.950.10">
    <property type="entry name" value="Methyltransferase, Cobalt-precorrin-4 Transmethylase, Domain 2"/>
    <property type="match status" value="1"/>
</dbReference>
<keyword evidence="1" id="KW-0489">Methyltransferase</keyword>
<organism evidence="1 2">
    <name type="scientific">Psychroflexus sediminis</name>
    <dbReference type="NCBI Taxonomy" id="470826"/>
    <lineage>
        <taxon>Bacteria</taxon>
        <taxon>Pseudomonadati</taxon>
        <taxon>Bacteroidota</taxon>
        <taxon>Flavobacteriia</taxon>
        <taxon>Flavobacteriales</taxon>
        <taxon>Flavobacteriaceae</taxon>
        <taxon>Psychroflexus</taxon>
    </lineage>
</organism>
<dbReference type="OrthoDB" id="7061662at2"/>
<dbReference type="InterPro" id="IPR008189">
    <property type="entry name" value="rRNA_ssu_MeTfrase_I"/>
</dbReference>
<protein>
    <submittedName>
        <fullName evidence="1">16S rRNA (Cytidine1402-2'-O)-methyltransferase</fullName>
    </submittedName>
</protein>
<name>A0A1G7VRA1_9FLAO</name>
<evidence type="ECO:0000313" key="1">
    <source>
        <dbReference type="EMBL" id="SDG62121.1"/>
    </source>
</evidence>
<dbReference type="InterPro" id="IPR035996">
    <property type="entry name" value="4pyrrol_Methylase_sf"/>
</dbReference>
<evidence type="ECO:0000313" key="2">
    <source>
        <dbReference type="Proteomes" id="UP000199296"/>
    </source>
</evidence>
<dbReference type="CDD" id="cd11649">
    <property type="entry name" value="RsmI_like"/>
    <property type="match status" value="1"/>
</dbReference>
<reference evidence="1 2" key="1">
    <citation type="submission" date="2016-10" db="EMBL/GenBank/DDBJ databases">
        <authorList>
            <person name="de Groot N.N."/>
        </authorList>
    </citation>
    <scope>NUCLEOTIDE SEQUENCE [LARGE SCALE GENOMIC DNA]</scope>
    <source>
        <strain evidence="1 2">DSM 19803</strain>
    </source>
</reference>
<sequence>MGNVQKKGKLYLIPNRLGDLPPLEVLPLSIRKVINEIDHYIVENEKVARHFIKKIVPSKSQPNLEFKLLNKFTSDLEIPSFLEACEQGINMGLLSDAGCPGVADPGAQVVALAHQNNIQVVPLVGPSSILLALMSSGLNGQSFTFHGYLPIDNQERKHLVKKIEKTSLEQNQAQIFIETPYRNNKLLISLISTLQASTRICVAVDLTLSTEFIKTQTAAEWKKTSIDLHKRPAIFLIQG</sequence>